<feature type="transmembrane region" description="Helical" evidence="1">
    <location>
        <begin position="6"/>
        <end position="24"/>
    </location>
</feature>
<evidence type="ECO:0000256" key="1">
    <source>
        <dbReference type="SAM" id="Phobius"/>
    </source>
</evidence>
<name>B3QYG1_CHLT3</name>
<keyword evidence="1" id="KW-0812">Transmembrane</keyword>
<dbReference type="RefSeq" id="WP_012499673.1">
    <property type="nucleotide sequence ID" value="NC_011026.1"/>
</dbReference>
<organism evidence="2 3">
    <name type="scientific">Chloroherpeton thalassium (strain ATCC 35110 / GB-78)</name>
    <dbReference type="NCBI Taxonomy" id="517418"/>
    <lineage>
        <taxon>Bacteria</taxon>
        <taxon>Pseudomonadati</taxon>
        <taxon>Chlorobiota</taxon>
        <taxon>Chlorobiia</taxon>
        <taxon>Chlorobiales</taxon>
        <taxon>Chloroherpetonaceae</taxon>
        <taxon>Chloroherpeton</taxon>
    </lineage>
</organism>
<sequence>MIIYLLFLIEVVVIMYLHSIMYRLDYGEMANAVHHISHQQTTAFFNPPHPNTLQDAEIHFMQTLRYSSQAIELFSIIEIDFVTTLQKISFRFRAPPPHLAIPD</sequence>
<evidence type="ECO:0000313" key="2">
    <source>
        <dbReference type="EMBL" id="ACF13589.1"/>
    </source>
</evidence>
<evidence type="ECO:0000313" key="3">
    <source>
        <dbReference type="Proteomes" id="UP000001208"/>
    </source>
</evidence>
<keyword evidence="1" id="KW-1133">Transmembrane helix</keyword>
<dbReference type="AlphaFoldDB" id="B3QYG1"/>
<dbReference type="Proteomes" id="UP000001208">
    <property type="component" value="Chromosome"/>
</dbReference>
<dbReference type="EMBL" id="CP001100">
    <property type="protein sequence ID" value="ACF13589.1"/>
    <property type="molecule type" value="Genomic_DNA"/>
</dbReference>
<proteinExistence type="predicted"/>
<dbReference type="HOGENOM" id="CLU_2258727_0_0_10"/>
<keyword evidence="1" id="KW-0472">Membrane</keyword>
<gene>
    <name evidence="2" type="ordered locus">Ctha_1125</name>
</gene>
<accession>B3QYG1</accession>
<reference evidence="2 3" key="1">
    <citation type="submission" date="2008-06" db="EMBL/GenBank/DDBJ databases">
        <title>Complete sequence of Chloroherpeton thalassium ATCC 35110.</title>
        <authorList>
            <consortium name="US DOE Joint Genome Institute"/>
            <person name="Lucas S."/>
            <person name="Copeland A."/>
            <person name="Lapidus A."/>
            <person name="Glavina del Rio T."/>
            <person name="Dalin E."/>
            <person name="Tice H."/>
            <person name="Bruce D."/>
            <person name="Goodwin L."/>
            <person name="Pitluck S."/>
            <person name="Schmutz J."/>
            <person name="Larimer F."/>
            <person name="Land M."/>
            <person name="Hauser L."/>
            <person name="Kyrpides N."/>
            <person name="Mikhailova N."/>
            <person name="Liu Z."/>
            <person name="Li T."/>
            <person name="Zhao F."/>
            <person name="Overmann J."/>
            <person name="Bryant D.A."/>
            <person name="Richardson P."/>
        </authorList>
    </citation>
    <scope>NUCLEOTIDE SEQUENCE [LARGE SCALE GENOMIC DNA]</scope>
    <source>
        <strain evidence="3">ATCC 35110 / GB-78</strain>
    </source>
</reference>
<keyword evidence="3" id="KW-1185">Reference proteome</keyword>
<protein>
    <submittedName>
        <fullName evidence="2">Uncharacterized protein</fullName>
    </submittedName>
</protein>
<dbReference type="KEGG" id="cts:Ctha_1125"/>